<dbReference type="Proteomes" id="UP000324800">
    <property type="component" value="Unassembled WGS sequence"/>
</dbReference>
<feature type="compositionally biased region" description="Polar residues" evidence="1">
    <location>
        <begin position="842"/>
        <end position="876"/>
    </location>
</feature>
<dbReference type="InterPro" id="IPR020422">
    <property type="entry name" value="TYR_PHOSPHATASE_DUAL_dom"/>
</dbReference>
<dbReference type="Pfam" id="PF00782">
    <property type="entry name" value="DSPc"/>
    <property type="match status" value="1"/>
</dbReference>
<feature type="compositionally biased region" description="Low complexity" evidence="1">
    <location>
        <begin position="712"/>
        <end position="721"/>
    </location>
</feature>
<reference evidence="4 5" key="1">
    <citation type="submission" date="2019-03" db="EMBL/GenBank/DDBJ databases">
        <title>Single cell metagenomics reveals metabolic interactions within the superorganism composed of flagellate Streblomastix strix and complex community of Bacteroidetes bacteria on its surface.</title>
        <authorList>
            <person name="Treitli S.C."/>
            <person name="Kolisko M."/>
            <person name="Husnik F."/>
            <person name="Keeling P."/>
            <person name="Hampl V."/>
        </authorList>
    </citation>
    <scope>NUCLEOTIDE SEQUENCE [LARGE SCALE GENOMIC DNA]</scope>
    <source>
        <strain evidence="4">ST1C</strain>
    </source>
</reference>
<dbReference type="Gene3D" id="3.90.190.10">
    <property type="entry name" value="Protein tyrosine phosphatase superfamily"/>
    <property type="match status" value="1"/>
</dbReference>
<feature type="signal peptide" evidence="2">
    <location>
        <begin position="1"/>
        <end position="19"/>
    </location>
</feature>
<evidence type="ECO:0000256" key="1">
    <source>
        <dbReference type="SAM" id="MobiDB-lite"/>
    </source>
</evidence>
<name>A0A5J4VZ93_9EUKA</name>
<dbReference type="SUPFAM" id="SSF52799">
    <property type="entry name" value="(Phosphotyrosine protein) phosphatases II"/>
    <property type="match status" value="1"/>
</dbReference>
<dbReference type="SMART" id="SM00195">
    <property type="entry name" value="DSPc"/>
    <property type="match status" value="1"/>
</dbReference>
<feature type="compositionally biased region" description="Polar residues" evidence="1">
    <location>
        <begin position="808"/>
        <end position="825"/>
    </location>
</feature>
<dbReference type="PANTHER" id="PTHR46653">
    <property type="entry name" value="SPECIFICITY PROTEIN PHOSPHATASE, PUTATIVE-RELATED"/>
    <property type="match status" value="1"/>
</dbReference>
<accession>A0A5J4VZ93</accession>
<comment type="caution">
    <text evidence="4">The sequence shown here is derived from an EMBL/GenBank/DDBJ whole genome shotgun (WGS) entry which is preliminary data.</text>
</comment>
<dbReference type="InterPro" id="IPR029021">
    <property type="entry name" value="Prot-tyrosine_phosphatase-like"/>
</dbReference>
<feature type="region of interest" description="Disordered" evidence="1">
    <location>
        <begin position="712"/>
        <end position="782"/>
    </location>
</feature>
<evidence type="ECO:0000256" key="2">
    <source>
        <dbReference type="SAM" id="SignalP"/>
    </source>
</evidence>
<feature type="region of interest" description="Disordered" evidence="1">
    <location>
        <begin position="493"/>
        <end position="546"/>
    </location>
</feature>
<proteinExistence type="predicted"/>
<dbReference type="AlphaFoldDB" id="A0A5J4VZ93"/>
<sequence>MSIAVIKLNYYIFLGGVEAATCQQFVLANKITHIVNCSGAHVTNQFALNGVQYLTFFLLDQDSGMFFDNAVANAANLCAFMDQAQDNCNSVLIHSVHGNSRSLLVAAVYLMSKYHWKASDAIAAVSSCRRARMRPYFEDQLRLYELSLPPFKLTPTLVEEDITLRNTFFNKDLRLVVSPDIPETNVKINLSTRGYEILEGSQTKLRPLNTKPLFIKESILKHPRKKKVFNPVKDQQQLEKEMMKLYLPLSSAQPAYLRVSQSYLLSAKINATCQQTKKGADDAFAANAIASGFVNSDDNQKTSKTQGNIAFNLNVSTLNSNKNQQMNQNTRITVNSCAISTSAPGIGYPIKAPQMEIPMMEIFQSCQSRSDVEWMCFLQESNYWNTTQLDATNQSNTDEQDPEQQIQSLYDVDDDSNSDNEMQLLPFSSLKSRSSTPQTYSQVEKSKSPSAFQVIQSRQIVPSEGQLSSQRAIHRLNHKAGRIFRKLKMQRQMLVAQGQNSNSSSSEQQQDTSSSSSSQQQDTSSSSSSQQQQSSNSSSSSSSSSFQLTQHDIEYVSWEQHNIHKQEKNKAKEQVIHELSPVNIKQTQFPIKSITPKPKGTPLSPSLLDKGQTPITNSRSLKQTLNLKLINNNNNNNSFQSPTVTNGIAIPLISPGLEDVQQIMQPLSQPIPQMPSVVISPNPQEQNILQIASPQQFTSLLPVLQVLETSSNQQQNATSTSEKIQQSESLNQNQNQNKTVKLQPQNSFTSNQTSSFSRFISQNQSKNKLPVPQRKQIQFKQWSKPSFQSLTSNTKNYQIGKSVSFQKQTNQTALSPSELKTQIKSPVTDESIKQTDGDLSLISPQFTPDNMTSPNQTNNQSQLFPDSNITPQASLNDENSKINKDILQQLSFSPIQTSDQQQQEDSIQDNEDLKISDTQDLEMPPQEPPVQISTEFGQLICNGYEDIEDGDSTFDNKQNDSQNEAELEKNEESYSSIQN</sequence>
<feature type="region of interest" description="Disordered" evidence="1">
    <location>
        <begin position="428"/>
        <end position="449"/>
    </location>
</feature>
<dbReference type="CDD" id="cd14498">
    <property type="entry name" value="DSP"/>
    <property type="match status" value="1"/>
</dbReference>
<feature type="region of interest" description="Disordered" evidence="1">
    <location>
        <begin position="592"/>
        <end position="614"/>
    </location>
</feature>
<feature type="compositionally biased region" description="Polar residues" evidence="1">
    <location>
        <begin position="758"/>
        <end position="767"/>
    </location>
</feature>
<feature type="domain" description="Tyrosine-protein phosphatase" evidence="3">
    <location>
        <begin position="4"/>
        <end position="150"/>
    </location>
</feature>
<keyword evidence="2" id="KW-0732">Signal</keyword>
<feature type="compositionally biased region" description="Low complexity" evidence="1">
    <location>
        <begin position="499"/>
        <end position="545"/>
    </location>
</feature>
<feature type="region of interest" description="Disordered" evidence="1">
    <location>
        <begin position="917"/>
        <end position="979"/>
    </location>
</feature>
<feature type="compositionally biased region" description="Polar residues" evidence="1">
    <location>
        <begin position="429"/>
        <end position="449"/>
    </location>
</feature>
<feature type="compositionally biased region" description="Low complexity" evidence="1">
    <location>
        <begin position="745"/>
        <end position="757"/>
    </location>
</feature>
<evidence type="ECO:0000259" key="3">
    <source>
        <dbReference type="PROSITE" id="PS50054"/>
    </source>
</evidence>
<feature type="chain" id="PRO_5023869813" evidence="2">
    <location>
        <begin position="20"/>
        <end position="979"/>
    </location>
</feature>
<dbReference type="InterPro" id="IPR000340">
    <property type="entry name" value="Dual-sp_phosphatase_cat-dom"/>
</dbReference>
<protein>
    <submittedName>
        <fullName evidence="4">Putative dual specificity phosphatase domain protein</fullName>
    </submittedName>
</protein>
<dbReference type="EMBL" id="SNRW01004311">
    <property type="protein sequence ID" value="KAA6387593.1"/>
    <property type="molecule type" value="Genomic_DNA"/>
</dbReference>
<gene>
    <name evidence="4" type="ORF">EZS28_016881</name>
</gene>
<feature type="region of interest" description="Disordered" evidence="1">
    <location>
        <begin position="808"/>
        <end position="876"/>
    </location>
</feature>
<evidence type="ECO:0000313" key="5">
    <source>
        <dbReference type="Proteomes" id="UP000324800"/>
    </source>
</evidence>
<dbReference type="PANTHER" id="PTHR46653:SF1">
    <property type="entry name" value="SPECIFICITY PROTEIN PHOSPHATASE, PUTATIVE-RELATED"/>
    <property type="match status" value="1"/>
</dbReference>
<feature type="compositionally biased region" description="Polar residues" evidence="1">
    <location>
        <begin position="953"/>
        <end position="964"/>
    </location>
</feature>
<evidence type="ECO:0000313" key="4">
    <source>
        <dbReference type="EMBL" id="KAA6387593.1"/>
    </source>
</evidence>
<organism evidence="4 5">
    <name type="scientific">Streblomastix strix</name>
    <dbReference type="NCBI Taxonomy" id="222440"/>
    <lineage>
        <taxon>Eukaryota</taxon>
        <taxon>Metamonada</taxon>
        <taxon>Preaxostyla</taxon>
        <taxon>Oxymonadida</taxon>
        <taxon>Streblomastigidae</taxon>
        <taxon>Streblomastix</taxon>
    </lineage>
</organism>
<dbReference type="PROSITE" id="PS50054">
    <property type="entry name" value="TYR_PHOSPHATASE_DUAL"/>
    <property type="match status" value="1"/>
</dbReference>
<dbReference type="OrthoDB" id="9979246at2759"/>